<name>A0A1F6CCL9_HANXR</name>
<sequence length="74" mass="8284">MGIAERIYEIVKSLPEAAAAEVLDYAENERAKTAAKSVQTDRRNSALALLDRHAGKFKTVKFSRADLYDRACLR</sequence>
<dbReference type="EMBL" id="MFKF01000290">
    <property type="protein sequence ID" value="OGG46652.1"/>
    <property type="molecule type" value="Genomic_DNA"/>
</dbReference>
<organism evidence="1 2">
    <name type="scientific">Handelsmanbacteria sp. (strain RIFCSPLOWO2_12_FULL_64_10)</name>
    <dbReference type="NCBI Taxonomy" id="1817868"/>
    <lineage>
        <taxon>Bacteria</taxon>
        <taxon>Candidatus Handelsmaniibacteriota</taxon>
    </lineage>
</organism>
<gene>
    <name evidence="1" type="ORF">A3F84_24095</name>
</gene>
<evidence type="ECO:0000313" key="2">
    <source>
        <dbReference type="Proteomes" id="UP000178606"/>
    </source>
</evidence>
<protein>
    <submittedName>
        <fullName evidence="1">Uncharacterized protein</fullName>
    </submittedName>
</protein>
<comment type="caution">
    <text evidence="1">The sequence shown here is derived from an EMBL/GenBank/DDBJ whole genome shotgun (WGS) entry which is preliminary data.</text>
</comment>
<dbReference type="Proteomes" id="UP000178606">
    <property type="component" value="Unassembled WGS sequence"/>
</dbReference>
<accession>A0A1F6CCL9</accession>
<reference evidence="1 2" key="1">
    <citation type="journal article" date="2016" name="Nat. Commun.">
        <title>Thousands of microbial genomes shed light on interconnected biogeochemical processes in an aquifer system.</title>
        <authorList>
            <person name="Anantharaman K."/>
            <person name="Brown C.T."/>
            <person name="Hug L.A."/>
            <person name="Sharon I."/>
            <person name="Castelle C.J."/>
            <person name="Probst A.J."/>
            <person name="Thomas B.C."/>
            <person name="Singh A."/>
            <person name="Wilkins M.J."/>
            <person name="Karaoz U."/>
            <person name="Brodie E.L."/>
            <person name="Williams K.H."/>
            <person name="Hubbard S.S."/>
            <person name="Banfield J.F."/>
        </authorList>
    </citation>
    <scope>NUCLEOTIDE SEQUENCE [LARGE SCALE GENOMIC DNA]</scope>
    <source>
        <strain evidence="2">RIFCSPLOWO2_12_FULL_64_10</strain>
    </source>
</reference>
<evidence type="ECO:0000313" key="1">
    <source>
        <dbReference type="EMBL" id="OGG46652.1"/>
    </source>
</evidence>
<proteinExistence type="predicted"/>
<dbReference type="AlphaFoldDB" id="A0A1F6CCL9"/>